<evidence type="ECO:0000313" key="3">
    <source>
        <dbReference type="EMBL" id="MFD1885325.1"/>
    </source>
</evidence>
<feature type="domain" description="BIG2" evidence="2">
    <location>
        <begin position="122"/>
        <end position="203"/>
    </location>
</feature>
<protein>
    <submittedName>
        <fullName evidence="3">Ig domain-containing protein</fullName>
    </submittedName>
</protein>
<feature type="signal peptide" evidence="1">
    <location>
        <begin position="1"/>
        <end position="28"/>
    </location>
</feature>
<accession>A0ABW4RGL1</accession>
<feature type="domain" description="BIG2" evidence="2">
    <location>
        <begin position="544"/>
        <end position="623"/>
    </location>
</feature>
<evidence type="ECO:0000313" key="4">
    <source>
        <dbReference type="Proteomes" id="UP001597233"/>
    </source>
</evidence>
<keyword evidence="4" id="KW-1185">Reference proteome</keyword>
<feature type="domain" description="BIG2" evidence="2">
    <location>
        <begin position="374"/>
        <end position="456"/>
    </location>
</feature>
<feature type="domain" description="BIG2" evidence="2">
    <location>
        <begin position="290"/>
        <end position="372"/>
    </location>
</feature>
<evidence type="ECO:0000256" key="1">
    <source>
        <dbReference type="SAM" id="SignalP"/>
    </source>
</evidence>
<dbReference type="InterPro" id="IPR054604">
    <property type="entry name" value="SbsC_Big-like"/>
</dbReference>
<dbReference type="EMBL" id="JBHUEH010000011">
    <property type="protein sequence ID" value="MFD1885325.1"/>
    <property type="molecule type" value="Genomic_DNA"/>
</dbReference>
<dbReference type="Proteomes" id="UP001597233">
    <property type="component" value="Unassembled WGS sequence"/>
</dbReference>
<dbReference type="SUPFAM" id="SSF49373">
    <property type="entry name" value="Invasin/intimin cell-adhesion fragments"/>
    <property type="match status" value="3"/>
</dbReference>
<feature type="domain" description="BIG2" evidence="2">
    <location>
        <begin position="460"/>
        <end position="540"/>
    </location>
</feature>
<organism evidence="3 4">
    <name type="scientific">Paenibacillus wenxiniae</name>
    <dbReference type="NCBI Taxonomy" id="1636843"/>
    <lineage>
        <taxon>Bacteria</taxon>
        <taxon>Bacillati</taxon>
        <taxon>Bacillota</taxon>
        <taxon>Bacilli</taxon>
        <taxon>Bacillales</taxon>
        <taxon>Paenibacillaceae</taxon>
        <taxon>Paenibacillus</taxon>
    </lineage>
</organism>
<feature type="domain" description="BIG2" evidence="2">
    <location>
        <begin position="207"/>
        <end position="288"/>
    </location>
</feature>
<dbReference type="InterPro" id="IPR003343">
    <property type="entry name" value="Big_2"/>
</dbReference>
<dbReference type="SMART" id="SM00635">
    <property type="entry name" value="BID_2"/>
    <property type="match status" value="7"/>
</dbReference>
<feature type="domain" description="BIG2" evidence="2">
    <location>
        <begin position="40"/>
        <end position="118"/>
    </location>
</feature>
<sequence>MTHTVKLGKWMLSLLLMSTLLFPSGVFAADTSAVSLKFSDDNAPTTALTVSLDDDTKDLTLYAVDGSGDTTDVTDQATWSSSAPTVAKVDKGNIDPVSAGTATITAKYGDLAATKKVTVTSPYTKLTLSPAEAVNVTIGTPYEFTATATKTDGTTVNVTNTVTWSTYDSKVARVVEGQVTGLSQGSTALTAKYAGLTASTTLYVRSSFQGLILTPEQDQTMFIGQAPLQIKGEVVNVSSIKDVTGDVTWTSSNPMNATVNGGLLTPWVEGTATIKAQYQDFAKSFKVTVYKTMKKLEPSVTSIELVTGQSVAVPKVKGIAVDGTTVDLSKAIDWNIDSSVATINNNKLTAEDAGDVKLVGKVGNMQVSIPVSVKTKVLNLTASVSNLSIVVGSSSVLPNVTAIKADGTTVNVTDAVKWTASTENILIQGSNVKALVKGSATLKGTYLNDSVRVSVKMEGKIQSLDVSPQTLDLGIKKSKTIKVIGTYTDGKKITLSSKMDWVSSNPSVATVKGASVKAVGQGTTTLTGSYQGLTATVKVSVTAQLKKVTLSEKTLKLTTGSTTVVTLTAEYDTGNKVDVTKDATWTSSKTTVATASAGRINAVAKGSSSIKAEYGGKRATLNVSVKDPEKSK</sequence>
<dbReference type="Pfam" id="PF22359">
    <property type="entry name" value="Big-like"/>
    <property type="match status" value="1"/>
</dbReference>
<dbReference type="RefSeq" id="WP_347327365.1">
    <property type="nucleotide sequence ID" value="NZ_JBCGUH010000027.1"/>
</dbReference>
<feature type="chain" id="PRO_5046754740" evidence="1">
    <location>
        <begin position="29"/>
        <end position="632"/>
    </location>
</feature>
<keyword evidence="1" id="KW-0732">Signal</keyword>
<reference evidence="4" key="1">
    <citation type="journal article" date="2019" name="Int. J. Syst. Evol. Microbiol.">
        <title>The Global Catalogue of Microorganisms (GCM) 10K type strain sequencing project: providing services to taxonomists for standard genome sequencing and annotation.</title>
        <authorList>
            <consortium name="The Broad Institute Genomics Platform"/>
            <consortium name="The Broad Institute Genome Sequencing Center for Infectious Disease"/>
            <person name="Wu L."/>
            <person name="Ma J."/>
        </authorList>
    </citation>
    <scope>NUCLEOTIDE SEQUENCE [LARGE SCALE GENOMIC DNA]</scope>
    <source>
        <strain evidence="4">CCUG 54950</strain>
    </source>
</reference>
<gene>
    <name evidence="3" type="ORF">ACFSC9_07265</name>
</gene>
<proteinExistence type="predicted"/>
<name>A0ABW4RGL1_9BACL</name>
<comment type="caution">
    <text evidence="3">The sequence shown here is derived from an EMBL/GenBank/DDBJ whole genome shotgun (WGS) entry which is preliminary data.</text>
</comment>
<evidence type="ECO:0000259" key="2">
    <source>
        <dbReference type="SMART" id="SM00635"/>
    </source>
</evidence>
<dbReference type="Gene3D" id="2.60.40.1080">
    <property type="match status" value="5"/>
</dbReference>
<dbReference type="InterPro" id="IPR008964">
    <property type="entry name" value="Invasin/intimin_cell_adhesion"/>
</dbReference>